<name>A0A7S2HPU3_9STRA</name>
<evidence type="ECO:0000313" key="2">
    <source>
        <dbReference type="EMBL" id="CAD9497148.1"/>
    </source>
</evidence>
<reference evidence="2" key="1">
    <citation type="submission" date="2021-01" db="EMBL/GenBank/DDBJ databases">
        <authorList>
            <person name="Corre E."/>
            <person name="Pelletier E."/>
            <person name="Niang G."/>
            <person name="Scheremetjew M."/>
            <person name="Finn R."/>
            <person name="Kale V."/>
            <person name="Holt S."/>
            <person name="Cochrane G."/>
            <person name="Meng A."/>
            <person name="Brown T."/>
            <person name="Cohen L."/>
        </authorList>
    </citation>
    <scope>NUCLEOTIDE SEQUENCE</scope>
    <source>
        <strain evidence="2">CCMP826</strain>
    </source>
</reference>
<feature type="region of interest" description="Disordered" evidence="1">
    <location>
        <begin position="131"/>
        <end position="155"/>
    </location>
</feature>
<sequence>MKKLFFLLCTQPTCHTKKSQTTYQNPHSPPFLHTKYTSNMRTFIITILAITATYATQSCADTMAEHDYYHNSVAGRYTQHDLDLFNVAGAEIEEELNMQAEIDAEESYERALMDELDAFLQDEQMMALMKASSQKRPAAASLNVPSRGGLRQRKQ</sequence>
<organism evidence="2">
    <name type="scientific">Helicotheca tamesis</name>
    <dbReference type="NCBI Taxonomy" id="374047"/>
    <lineage>
        <taxon>Eukaryota</taxon>
        <taxon>Sar</taxon>
        <taxon>Stramenopiles</taxon>
        <taxon>Ochrophyta</taxon>
        <taxon>Bacillariophyta</taxon>
        <taxon>Mediophyceae</taxon>
        <taxon>Lithodesmiophycidae</taxon>
        <taxon>Lithodesmiales</taxon>
        <taxon>Lithodesmiaceae</taxon>
        <taxon>Helicotheca</taxon>
    </lineage>
</organism>
<protein>
    <submittedName>
        <fullName evidence="2">Uncharacterized protein</fullName>
    </submittedName>
</protein>
<accession>A0A7S2HPU3</accession>
<evidence type="ECO:0000256" key="1">
    <source>
        <dbReference type="SAM" id="MobiDB-lite"/>
    </source>
</evidence>
<dbReference type="AlphaFoldDB" id="A0A7S2HPU3"/>
<proteinExistence type="predicted"/>
<dbReference type="EMBL" id="HBGV01011200">
    <property type="protein sequence ID" value="CAD9497148.1"/>
    <property type="molecule type" value="Transcribed_RNA"/>
</dbReference>
<gene>
    <name evidence="2" type="ORF">HTAM1171_LOCUS6900</name>
</gene>